<gene>
    <name evidence="2" type="ORF">HID58_067210</name>
</gene>
<comment type="caution">
    <text evidence="2">The sequence shown here is derived from an EMBL/GenBank/DDBJ whole genome shotgun (WGS) entry which is preliminary data.</text>
</comment>
<reference evidence="2 3" key="1">
    <citation type="submission" date="2021-05" db="EMBL/GenBank/DDBJ databases">
        <title>Genome Assembly of Synthetic Allotetraploid Brassica napus Reveals Homoeologous Exchanges between Subgenomes.</title>
        <authorList>
            <person name="Davis J.T."/>
        </authorList>
    </citation>
    <scope>NUCLEOTIDE SEQUENCE [LARGE SCALE GENOMIC DNA]</scope>
    <source>
        <strain evidence="3">cv. Da-Ae</strain>
        <tissue evidence="2">Seedling</tissue>
    </source>
</reference>
<evidence type="ECO:0000313" key="2">
    <source>
        <dbReference type="EMBL" id="KAH0879816.1"/>
    </source>
</evidence>
<keyword evidence="3" id="KW-1185">Reference proteome</keyword>
<keyword evidence="1" id="KW-0812">Transmembrane</keyword>
<keyword evidence="1" id="KW-1133">Transmembrane helix</keyword>
<protein>
    <submittedName>
        <fullName evidence="2">Uncharacterized protein</fullName>
    </submittedName>
</protein>
<evidence type="ECO:0000313" key="3">
    <source>
        <dbReference type="Proteomes" id="UP000824890"/>
    </source>
</evidence>
<dbReference type="EMBL" id="JAGKQM010000015">
    <property type="protein sequence ID" value="KAH0879816.1"/>
    <property type="molecule type" value="Genomic_DNA"/>
</dbReference>
<sequence>MSGGIRKSATRVAAIIHVILINLGHGLLLHLERAMERRRSLIGFVEKQKIFPGSNRESTSCGSSSRSFMGMMKKKWYSEKFDNEIKKTVFLSEKRSLSEFRFFGSHVFKQESLDRKLLTSILEFSAGRLGSNHRLEGFFPDYSSSSIIADVIICENMFRVLTSSSSSAGAPLRFFVYDKYLKGLKRNSRVVTTLQKYFQSIWTIGIITLHSRGAFKGPSVEYFVKK</sequence>
<feature type="transmembrane region" description="Helical" evidence="1">
    <location>
        <begin position="12"/>
        <end position="31"/>
    </location>
</feature>
<evidence type="ECO:0000256" key="1">
    <source>
        <dbReference type="SAM" id="Phobius"/>
    </source>
</evidence>
<name>A0ABQ7ZIF3_BRANA</name>
<accession>A0ABQ7ZIF3</accession>
<keyword evidence="1" id="KW-0472">Membrane</keyword>
<dbReference type="Proteomes" id="UP000824890">
    <property type="component" value="Unassembled WGS sequence"/>
</dbReference>
<proteinExistence type="predicted"/>
<organism evidence="2 3">
    <name type="scientific">Brassica napus</name>
    <name type="common">Rape</name>
    <dbReference type="NCBI Taxonomy" id="3708"/>
    <lineage>
        <taxon>Eukaryota</taxon>
        <taxon>Viridiplantae</taxon>
        <taxon>Streptophyta</taxon>
        <taxon>Embryophyta</taxon>
        <taxon>Tracheophyta</taxon>
        <taxon>Spermatophyta</taxon>
        <taxon>Magnoliopsida</taxon>
        <taxon>eudicotyledons</taxon>
        <taxon>Gunneridae</taxon>
        <taxon>Pentapetalae</taxon>
        <taxon>rosids</taxon>
        <taxon>malvids</taxon>
        <taxon>Brassicales</taxon>
        <taxon>Brassicaceae</taxon>
        <taxon>Brassiceae</taxon>
        <taxon>Brassica</taxon>
    </lineage>
</organism>